<dbReference type="Proteomes" id="UP001501222">
    <property type="component" value="Unassembled WGS sequence"/>
</dbReference>
<evidence type="ECO:0000313" key="2">
    <source>
        <dbReference type="EMBL" id="GAA3598548.1"/>
    </source>
</evidence>
<accession>A0ABP6Z7J2</accession>
<keyword evidence="3" id="KW-1185">Reference proteome</keyword>
<feature type="region of interest" description="Disordered" evidence="1">
    <location>
        <begin position="294"/>
        <end position="342"/>
    </location>
</feature>
<sequence length="342" mass="37316">MLVAGAAVAARISKLPGDQSMGRLREHLAVTMPRLRKIAKANRRYPNLGALGGLTAGAPTFELDGPSWMSRASVRWQRAHEQTDASSLLTRDLRSTTAQVRTAIGYAAYLVDSLSHLRGGVPQILLRRLRVSLRRADVAAQYTAHGWQRRLSDVGGQSAAPGEAAFKELLEALTENLRPEGQLLAAEVLVPDGQAAKRFLDALDELVYSTHRVAELQQSATAILIMQGRLFAPRSVVAPRDEYYLTKYQVERKHVRNPWVRTDRPDCFVDLTTSLSEVCEELLASSRAARELTGAGDDLRPYGGKGVGPRPLPRTDGPLHRSPSAPAIDPAATPQSQPDLGR</sequence>
<dbReference type="EMBL" id="BAABAA010000022">
    <property type="protein sequence ID" value="GAA3598548.1"/>
    <property type="molecule type" value="Genomic_DNA"/>
</dbReference>
<organism evidence="2 3">
    <name type="scientific">Kribbella ginsengisoli</name>
    <dbReference type="NCBI Taxonomy" id="363865"/>
    <lineage>
        <taxon>Bacteria</taxon>
        <taxon>Bacillati</taxon>
        <taxon>Actinomycetota</taxon>
        <taxon>Actinomycetes</taxon>
        <taxon>Propionibacteriales</taxon>
        <taxon>Kribbellaceae</taxon>
        <taxon>Kribbella</taxon>
    </lineage>
</organism>
<evidence type="ECO:0000313" key="3">
    <source>
        <dbReference type="Proteomes" id="UP001501222"/>
    </source>
</evidence>
<protein>
    <submittedName>
        <fullName evidence="2">Uncharacterized protein</fullName>
    </submittedName>
</protein>
<evidence type="ECO:0000256" key="1">
    <source>
        <dbReference type="SAM" id="MobiDB-lite"/>
    </source>
</evidence>
<gene>
    <name evidence="2" type="ORF">GCM10022235_82920</name>
</gene>
<name>A0ABP6Z7J2_9ACTN</name>
<proteinExistence type="predicted"/>
<reference evidence="3" key="1">
    <citation type="journal article" date="2019" name="Int. J. Syst. Evol. Microbiol.">
        <title>The Global Catalogue of Microorganisms (GCM) 10K type strain sequencing project: providing services to taxonomists for standard genome sequencing and annotation.</title>
        <authorList>
            <consortium name="The Broad Institute Genomics Platform"/>
            <consortium name="The Broad Institute Genome Sequencing Center for Infectious Disease"/>
            <person name="Wu L."/>
            <person name="Ma J."/>
        </authorList>
    </citation>
    <scope>NUCLEOTIDE SEQUENCE [LARGE SCALE GENOMIC DNA]</scope>
    <source>
        <strain evidence="3">JCM 16928</strain>
    </source>
</reference>
<comment type="caution">
    <text evidence="2">The sequence shown here is derived from an EMBL/GenBank/DDBJ whole genome shotgun (WGS) entry which is preliminary data.</text>
</comment>
<feature type="compositionally biased region" description="Polar residues" evidence="1">
    <location>
        <begin position="333"/>
        <end position="342"/>
    </location>
</feature>